<accession>A0ABS3H430</accession>
<dbReference type="EMBL" id="JAFLVT010000002">
    <property type="protein sequence ID" value="MBO0448210.1"/>
    <property type="molecule type" value="Genomic_DNA"/>
</dbReference>
<comment type="caution">
    <text evidence="2">The sequence shown here is derived from an EMBL/GenBank/DDBJ whole genome shotgun (WGS) entry which is preliminary data.</text>
</comment>
<evidence type="ECO:0000313" key="2">
    <source>
        <dbReference type="EMBL" id="MBO0448210.1"/>
    </source>
</evidence>
<keyword evidence="3" id="KW-1185">Reference proteome</keyword>
<organism evidence="2 3">
    <name type="scientific">Candidatus Enterococcus myersii</name>
    <dbReference type="NCBI Taxonomy" id="2815322"/>
    <lineage>
        <taxon>Bacteria</taxon>
        <taxon>Bacillati</taxon>
        <taxon>Bacillota</taxon>
        <taxon>Bacilli</taxon>
        <taxon>Lactobacillales</taxon>
        <taxon>Enterococcaceae</taxon>
        <taxon>Enterococcus</taxon>
    </lineage>
</organism>
<evidence type="ECO:0000313" key="3">
    <source>
        <dbReference type="Proteomes" id="UP000664256"/>
    </source>
</evidence>
<evidence type="ECO:0008006" key="4">
    <source>
        <dbReference type="Google" id="ProtNLM"/>
    </source>
</evidence>
<protein>
    <recommendedName>
        <fullName evidence="4">Lipoprotein</fullName>
    </recommendedName>
</protein>
<dbReference type="RefSeq" id="WP_206902424.1">
    <property type="nucleotide sequence ID" value="NZ_JAFLVT010000002.1"/>
</dbReference>
<sequence length="84" mass="9673">MKYYHLVGFSAVLFLLQWGCENLLGLTYTKEANLFFVSCQIMALSIYSLFFCVYFIASKKQRTSKKIAAVVKMDQDIKKLKKAS</sequence>
<reference evidence="2 3" key="1">
    <citation type="submission" date="2021-03" db="EMBL/GenBank/DDBJ databases">
        <title>Enterococcal diversity collection.</title>
        <authorList>
            <person name="Gilmore M.S."/>
            <person name="Schwartzman J."/>
            <person name="Van Tyne D."/>
            <person name="Martin M."/>
            <person name="Earl A.M."/>
            <person name="Manson A.L."/>
            <person name="Straub T."/>
            <person name="Salamzade R."/>
            <person name="Saavedra J."/>
            <person name="Lebreton F."/>
            <person name="Prichula J."/>
            <person name="Schaufler K."/>
            <person name="Gaca A."/>
            <person name="Sgardioli B."/>
            <person name="Wagenaar J."/>
            <person name="Strong T."/>
        </authorList>
    </citation>
    <scope>NUCLEOTIDE SEQUENCE [LARGE SCALE GENOMIC DNA]</scope>
    <source>
        <strain evidence="2 3">MJM12</strain>
    </source>
</reference>
<keyword evidence="1" id="KW-0472">Membrane</keyword>
<proteinExistence type="predicted"/>
<name>A0ABS3H430_9ENTE</name>
<gene>
    <name evidence="2" type="ORF">JZO76_01540</name>
</gene>
<keyword evidence="1" id="KW-0812">Transmembrane</keyword>
<feature type="transmembrane region" description="Helical" evidence="1">
    <location>
        <begin position="35"/>
        <end position="57"/>
    </location>
</feature>
<dbReference type="Proteomes" id="UP000664256">
    <property type="component" value="Unassembled WGS sequence"/>
</dbReference>
<keyword evidence="1" id="KW-1133">Transmembrane helix</keyword>
<evidence type="ECO:0000256" key="1">
    <source>
        <dbReference type="SAM" id="Phobius"/>
    </source>
</evidence>